<dbReference type="VEuPathDB" id="FungiDB:AAP_05504"/>
<feature type="domain" description="MHD" evidence="6">
    <location>
        <begin position="202"/>
        <end position="524"/>
    </location>
</feature>
<feature type="region of interest" description="Disordered" evidence="5">
    <location>
        <begin position="350"/>
        <end position="396"/>
    </location>
</feature>
<dbReference type="CDD" id="cd14837">
    <property type="entry name" value="AP3_Mu_N"/>
    <property type="match status" value="1"/>
</dbReference>
<proteinExistence type="predicted"/>
<gene>
    <name evidence="7" type="ORF">AAP_05504</name>
</gene>
<dbReference type="InterPro" id="IPR050431">
    <property type="entry name" value="Adaptor_comp_med_subunit"/>
</dbReference>
<keyword evidence="2" id="KW-0813">Transport</keyword>
<protein>
    <submittedName>
        <fullName evidence="7">Adaptin</fullName>
    </submittedName>
</protein>
<accession>A0A162I205</accession>
<dbReference type="Pfam" id="PF00928">
    <property type="entry name" value="Adap_comp_sub"/>
    <property type="match status" value="1"/>
</dbReference>
<evidence type="ECO:0000259" key="6">
    <source>
        <dbReference type="PROSITE" id="PS51072"/>
    </source>
</evidence>
<dbReference type="GO" id="GO:0016192">
    <property type="term" value="P:vesicle-mediated transport"/>
    <property type="evidence" value="ECO:0007669"/>
    <property type="project" value="InterPro"/>
</dbReference>
<reference evidence="7 8" key="1">
    <citation type="journal article" date="2016" name="Genome Biol. Evol.">
        <title>Divergent and convergent evolution of fungal pathogenicity.</title>
        <authorList>
            <person name="Shang Y."/>
            <person name="Xiao G."/>
            <person name="Zheng P."/>
            <person name="Cen K."/>
            <person name="Zhan S."/>
            <person name="Wang C."/>
        </authorList>
    </citation>
    <scope>NUCLEOTIDE SEQUENCE [LARGE SCALE GENOMIC DNA]</scope>
    <source>
        <strain evidence="7 8">ARSEF 7405</strain>
    </source>
</reference>
<keyword evidence="4" id="KW-0472">Membrane</keyword>
<evidence type="ECO:0000256" key="3">
    <source>
        <dbReference type="ARBA" id="ARBA00022927"/>
    </source>
</evidence>
<dbReference type="Proteomes" id="UP000242877">
    <property type="component" value="Unassembled WGS sequence"/>
</dbReference>
<organism evidence="7 8">
    <name type="scientific">Ascosphaera apis ARSEF 7405</name>
    <dbReference type="NCBI Taxonomy" id="392613"/>
    <lineage>
        <taxon>Eukaryota</taxon>
        <taxon>Fungi</taxon>
        <taxon>Dikarya</taxon>
        <taxon>Ascomycota</taxon>
        <taxon>Pezizomycotina</taxon>
        <taxon>Eurotiomycetes</taxon>
        <taxon>Eurotiomycetidae</taxon>
        <taxon>Onygenales</taxon>
        <taxon>Ascosphaeraceae</taxon>
        <taxon>Ascosphaera</taxon>
    </lineage>
</organism>
<dbReference type="GO" id="GO:0006886">
    <property type="term" value="P:intracellular protein transport"/>
    <property type="evidence" value="ECO:0007669"/>
    <property type="project" value="InterPro"/>
</dbReference>
<dbReference type="OrthoDB" id="870at2759"/>
<dbReference type="InterPro" id="IPR036168">
    <property type="entry name" value="AP2_Mu_C_sf"/>
</dbReference>
<dbReference type="PROSITE" id="PS51072">
    <property type="entry name" value="MHD"/>
    <property type="match status" value="1"/>
</dbReference>
<dbReference type="SUPFAM" id="SSF49447">
    <property type="entry name" value="Second domain of Mu2 adaptin subunit (ap50) of ap2 adaptor"/>
    <property type="match status" value="1"/>
</dbReference>
<dbReference type="Gene3D" id="2.60.40.1170">
    <property type="entry name" value="Mu homology domain, subdomain B"/>
    <property type="match status" value="2"/>
</dbReference>
<dbReference type="AlphaFoldDB" id="A0A162I205"/>
<dbReference type="InterPro" id="IPR011012">
    <property type="entry name" value="Longin-like_dom_sf"/>
</dbReference>
<dbReference type="PANTHER" id="PTHR10529">
    <property type="entry name" value="AP COMPLEX SUBUNIT MU"/>
    <property type="match status" value="1"/>
</dbReference>
<feature type="compositionally biased region" description="Polar residues" evidence="5">
    <location>
        <begin position="529"/>
        <end position="543"/>
    </location>
</feature>
<evidence type="ECO:0000313" key="7">
    <source>
        <dbReference type="EMBL" id="KZZ87593.1"/>
    </source>
</evidence>
<evidence type="ECO:0000313" key="8">
    <source>
        <dbReference type="Proteomes" id="UP000242877"/>
    </source>
</evidence>
<feature type="compositionally biased region" description="Low complexity" evidence="5">
    <location>
        <begin position="384"/>
        <end position="396"/>
    </location>
</feature>
<evidence type="ECO:0000256" key="5">
    <source>
        <dbReference type="SAM" id="MobiDB-lite"/>
    </source>
</evidence>
<evidence type="ECO:0000256" key="4">
    <source>
        <dbReference type="ARBA" id="ARBA00023136"/>
    </source>
</evidence>
<keyword evidence="8" id="KW-1185">Reference proteome</keyword>
<keyword evidence="3" id="KW-0653">Protein transport</keyword>
<evidence type="ECO:0000256" key="1">
    <source>
        <dbReference type="ARBA" id="ARBA00004308"/>
    </source>
</evidence>
<dbReference type="SUPFAM" id="SSF64356">
    <property type="entry name" value="SNARE-like"/>
    <property type="match status" value="1"/>
</dbReference>
<dbReference type="InterPro" id="IPR028565">
    <property type="entry name" value="MHD"/>
</dbReference>
<dbReference type="GO" id="GO:0012505">
    <property type="term" value="C:endomembrane system"/>
    <property type="evidence" value="ECO:0007669"/>
    <property type="project" value="UniProtKB-SubCell"/>
</dbReference>
<comment type="caution">
    <text evidence="7">The sequence shown here is derived from an EMBL/GenBank/DDBJ whole genome shotgun (WGS) entry which is preliminary data.</text>
</comment>
<feature type="region of interest" description="Disordered" evidence="5">
    <location>
        <begin position="524"/>
        <end position="543"/>
    </location>
</feature>
<dbReference type="GO" id="GO:0030131">
    <property type="term" value="C:clathrin adaptor complex"/>
    <property type="evidence" value="ECO:0007669"/>
    <property type="project" value="InterPro"/>
</dbReference>
<sequence length="601" mass="64179">MGSSIEALYIFDELNTPILQHTYRGRPPAPKTLISHYNSHPAPRPSLLYVPDASPPITIFSVTHSHLLFLVPSTTDVDPLLVLEFLHRVIDVLEEFVCSGGPLISTKIQAQYEVVAQLLNEMCDGGIVCNTEPNSLRELVEVPGWLDKLLGNVGLPNTPSLPQSSHLKQGATKSPFSSNIGTLQTPPGTAIPWRRSGVRHTSNELYVDIIESLNVTIAPSGRILSAISSGSILFTAKISGVPDLTLSLTAPGGPTAMRDRLQLPVFHPCVRLGRWKERPGELSFIPPDGRFVLAGYEVDLLPVDPEADDSAAVMAQQMEKPFIPAIAELKTGLGPAGLDFEVKLKLDTSFPGHGSSSSSSSSRYPSSSSRGFSSGFGPGGSAGIGSASSSSSTGPSFSDDIVVTIPVPAAVRNISDLRASRGEVAFAPGDKEVTWTISTRKDAGSVAGTATLRGTVVGPIEEEEEDLIDINDFDEEVQRDEHHLETHSSTGNQTATALMGYYDDAQQTQASQKAAAATAIASARTIRQSSSAANSNPRKTASLMPNSVSVSFTVRGWVPSNIKVESLNIDMRRSRGVPETIKPYKGVKYICVSRKGIEGRC</sequence>
<dbReference type="PROSITE" id="PS00991">
    <property type="entry name" value="CLAT_ADAPTOR_M_2"/>
    <property type="match status" value="1"/>
</dbReference>
<feature type="compositionally biased region" description="Low complexity" evidence="5">
    <location>
        <begin position="350"/>
        <end position="373"/>
    </location>
</feature>
<evidence type="ECO:0000256" key="2">
    <source>
        <dbReference type="ARBA" id="ARBA00022448"/>
    </source>
</evidence>
<dbReference type="PROSITE" id="PS00990">
    <property type="entry name" value="CLAT_ADAPTOR_M_1"/>
    <property type="match status" value="1"/>
</dbReference>
<feature type="compositionally biased region" description="Gly residues" evidence="5">
    <location>
        <begin position="374"/>
        <end position="383"/>
    </location>
</feature>
<dbReference type="InterPro" id="IPR018240">
    <property type="entry name" value="Clathrin_mu_CS"/>
</dbReference>
<dbReference type="EMBL" id="AZGZ01000032">
    <property type="protein sequence ID" value="KZZ87593.1"/>
    <property type="molecule type" value="Genomic_DNA"/>
</dbReference>
<comment type="subcellular location">
    <subcellularLocation>
        <location evidence="1">Endomembrane system</location>
    </subcellularLocation>
</comment>
<name>A0A162I205_9EURO</name>
<dbReference type="Gene3D" id="3.30.450.60">
    <property type="match status" value="1"/>
</dbReference>